<organism evidence="3 4">
    <name type="scientific">Rhodoferax ferrireducens</name>
    <dbReference type="NCBI Taxonomy" id="192843"/>
    <lineage>
        <taxon>Bacteria</taxon>
        <taxon>Pseudomonadati</taxon>
        <taxon>Pseudomonadota</taxon>
        <taxon>Betaproteobacteria</taxon>
        <taxon>Burkholderiales</taxon>
        <taxon>Comamonadaceae</taxon>
        <taxon>Rhodoferax</taxon>
    </lineage>
</organism>
<sequence>MGDRKSPLDPEVRSAWAELTRLNLPEFRQALDFPQRRKQFAVESAFWSQPATPGVASELQRVKLLGRELSMRRFVPAVPQPGTLLYCHGGGWCIGDHNTNEGLAGALALACQREVLTIDYALAPEHPYPRGLNEIVAACKHLASSGPLWLAGDSAGANLVLAAALNLLGQPAQPELLLLFYGAYDASSDTASHRENGDGRWGLTTEEMRAYWEAYAPGAPPNDPLVYPLCADLRGLPPTFVLGAALDCLRDDSRLLAERLAEAQVPSEFLEVPGVPHGFMKMQSRVRAAATALQQAADFSRRHHPF</sequence>
<dbReference type="RefSeq" id="WP_310369708.1">
    <property type="nucleotide sequence ID" value="NZ_JAVDXT010000001.1"/>
</dbReference>
<protein>
    <submittedName>
        <fullName evidence="3">Acetyl esterase</fullName>
        <ecNumber evidence="3">3.1.1.-</ecNumber>
    </submittedName>
</protein>
<dbReference type="InterPro" id="IPR050300">
    <property type="entry name" value="GDXG_lipolytic_enzyme"/>
</dbReference>
<dbReference type="Proteomes" id="UP001180487">
    <property type="component" value="Unassembled WGS sequence"/>
</dbReference>
<evidence type="ECO:0000259" key="2">
    <source>
        <dbReference type="Pfam" id="PF07859"/>
    </source>
</evidence>
<dbReference type="InterPro" id="IPR029058">
    <property type="entry name" value="AB_hydrolase_fold"/>
</dbReference>
<dbReference type="Gene3D" id="3.40.50.1820">
    <property type="entry name" value="alpha/beta hydrolase"/>
    <property type="match status" value="1"/>
</dbReference>
<dbReference type="SUPFAM" id="SSF53474">
    <property type="entry name" value="alpha/beta-Hydrolases"/>
    <property type="match status" value="1"/>
</dbReference>
<dbReference type="GO" id="GO:0016787">
    <property type="term" value="F:hydrolase activity"/>
    <property type="evidence" value="ECO:0007669"/>
    <property type="project" value="UniProtKB-KW"/>
</dbReference>
<gene>
    <name evidence="3" type="ORF">J2X19_000121</name>
</gene>
<dbReference type="InterPro" id="IPR013094">
    <property type="entry name" value="AB_hydrolase_3"/>
</dbReference>
<evidence type="ECO:0000313" key="3">
    <source>
        <dbReference type="EMBL" id="MDR7375463.1"/>
    </source>
</evidence>
<accession>A0ABU2C2B8</accession>
<dbReference type="PANTHER" id="PTHR48081:SF8">
    <property type="entry name" value="ALPHA_BETA HYDROLASE FOLD-3 DOMAIN-CONTAINING PROTEIN-RELATED"/>
    <property type="match status" value="1"/>
</dbReference>
<evidence type="ECO:0000313" key="4">
    <source>
        <dbReference type="Proteomes" id="UP001180487"/>
    </source>
</evidence>
<proteinExistence type="predicted"/>
<keyword evidence="4" id="KW-1185">Reference proteome</keyword>
<dbReference type="EC" id="3.1.1.-" evidence="3"/>
<keyword evidence="1 3" id="KW-0378">Hydrolase</keyword>
<evidence type="ECO:0000256" key="1">
    <source>
        <dbReference type="ARBA" id="ARBA00022801"/>
    </source>
</evidence>
<name>A0ABU2C2B8_9BURK</name>
<comment type="caution">
    <text evidence="3">The sequence shown here is derived from an EMBL/GenBank/DDBJ whole genome shotgun (WGS) entry which is preliminary data.</text>
</comment>
<reference evidence="3 4" key="1">
    <citation type="submission" date="2023-07" db="EMBL/GenBank/DDBJ databases">
        <title>Sorghum-associated microbial communities from plants grown in Nebraska, USA.</title>
        <authorList>
            <person name="Schachtman D."/>
        </authorList>
    </citation>
    <scope>NUCLEOTIDE SEQUENCE [LARGE SCALE GENOMIC DNA]</scope>
    <source>
        <strain evidence="3 4">BE313</strain>
    </source>
</reference>
<dbReference type="EMBL" id="JAVDXT010000001">
    <property type="protein sequence ID" value="MDR7375463.1"/>
    <property type="molecule type" value="Genomic_DNA"/>
</dbReference>
<dbReference type="Pfam" id="PF07859">
    <property type="entry name" value="Abhydrolase_3"/>
    <property type="match status" value="1"/>
</dbReference>
<dbReference type="PANTHER" id="PTHR48081">
    <property type="entry name" value="AB HYDROLASE SUPERFAMILY PROTEIN C4A8.06C"/>
    <property type="match status" value="1"/>
</dbReference>
<feature type="domain" description="Alpha/beta hydrolase fold-3" evidence="2">
    <location>
        <begin position="84"/>
        <end position="280"/>
    </location>
</feature>